<dbReference type="SUPFAM" id="SSF81296">
    <property type="entry name" value="E set domains"/>
    <property type="match status" value="2"/>
</dbReference>
<sequence>MRSRQRLSAISAAVAVLASVLAGVPAAAAPPAPVDGVRAAAPVGPPAVRPSGDPPAVTATPGPARYAYDASGRLVAVTAADGAIARYAYDPAGNITGVEHLGSPAVAVLSAVPARVRPGDRLTLSGKGFAATPAGNAVTINGTAAAVASATAEQLTVTVGAASTSGPVVVTTAAGTASLAGLTVIRGDQPVITGFTPAVAAPGSPLTLTVGNTDPEPANNLVRVNGLLAGVTDRTATTLTVTVPPMASTGPVTLSTPAGTATSATPVAVPPAGVNPSDVDSVGAIPVGTATSVPVAAGKYAIRHFPAADNERFAASLTGGTFGSCGLAARMYDERNRQSGANTCAGGSAWVETGPVSGPGTRTIVLRNTTASAGSTSVTVHRVPADLNAGAIALDGTAKPVTIAAPGQNAFLTFTGTAGQRVIIKTSGASSSFGCCALSWWLAAPDGTRVGSAQNPNGTLDTIALPQDGTYRVWMNPDGGGVGSMTFAAWDVPSDVNAGTQALDGTPLVVTVASPGSNAFTTFEGAAGQRVIVQSSAASSSFGCCALSWWLAAPDGTRVGSAQNPNATLDTIALPQSGTYRLIVNPDGVLVGSMTFQAWTVPAELDAGAQALDGTAKVVTIDNPGRGAFTSFEGTTGQRVIVQSSAASSSFGCCYLSWWLAAPDGTRVGSAQNPNATLDTIALPQDGTYRIWMNPDAVRTGSMTFQAWTVPADLDAGAQALDGTPTVVTIDNPGRSAYTTFEGVQDQRVIIQTSAASSSFGCCYLSWWLAAPNGTRVGSAQNPNATLDTITLPQTGTYRIWMNPDAVRTGGMTFQAWAVPADLDAGAQALDGTPTVVTIDNPGRSAYTTFEGTTGQRVIVQTSAASSSFGCCYLSWWLAAPNGTRVGSAQNPNATLDTITLPQDGTYRLIMNPDAIRTGAMTFRAWTVPADLDAGAQALDGTPTVVAIDNPGRSAHTTFEGTTGQRVIVQSSAASSSFGCCALSWWLAAPNGTRVGSAQNPNGTLDTIALPQTGTYRIIVNPDHILTGAITLRAWDVPADLDAGTLPLTATPKVITVEHPGQSATAGFSGTSGQRVRIQSSASSSVFGCCALSWQVNGPTGTRVGSVGRANSTVEVTLPTTGAYRLLFNPDLALVGSSTYTATIVGTAAVTSAPAKAAPQPTPQTTPRPTPSLLDEAQVLRSHLPARVTAPPQRDEHVTADLDAPDAATPVAGPAPGHRADWTPDAGNLAGRDWLTRRAAPKRTTDLTAPAGTTAVSGHVRDLNGRPLAGIPVRMDAVRATTDRQGRFLLRNVRANATTVIVDGYAAKGRYGTFRIHAKVAAGKTTPLEATVWLPRLDRSSMRPIAAPTTEEVVLTTPAVPGLEVRLPAGTVVRDLDGNVVRELGITAIPLDRAPYPLPRNGIVPVYFTVQPGGAVVFPEGASVVYPNYTDLPAGSEVEFWNYDPAKGWHVYGTGRVDEGGTRVVPDAATRLWALDGSMFNTPGNPKPDKPWWEDLADKLSGDPVDLSTGLLTDTRTDLGLADVMPIALNRQYWQGDGNEREFGLNSGADFNMFLASENQYQEVDVYTPGGGRANFVRTSPGTGYSDAVFAAVGSPGRFTGSTIAQKDGDWVLTMRDGTKYFFPWYARVRAMEDRNGNRVTFQRTGGDNGEVSQITSPNGRWIAFDHDGSARVTRAYDNIGREVRYTYDAGGRLATVTDVAGGVTTYTYDAQDRITRITDARGVAYLDVAYDANGRVARQDLADGGSYHFAYTLDEAGRITETRVTQPNGAVRRVVFDANGMVAGDTQAHGTALARTTTYERGPDNRIDAVVDPHGRRFEHTYDAQGRPLTTTSLAGTPDAAEASVTYGPLNQPASTTDEAGRTTTYTYDAKGNPLTITAPDNRSTTLTWTSSGQVSTVTDSAGARTTYRYEAGLPVSVEDPLGRTTTMFVDAAGRPVQQTDPAGAATLTAYDVMDNPVRVTDPLGGVNTLGYDPNGNLTSFTDARGKRTTWTYDDQDRPTSRTDPLGRTSTTTYDPAGRPTAAVSRAAVRTETGYDLLDRPTISRFGVTGPTSQQSTVTYGYGDADLLTALTDTAGGSTTFTYDSRDRVTGVTGPNGPVSYGYDAAGRQSSTGIPGLPDTLFTYDAGDQLTGVTRGAQSAGITRDAAARPSVVTLPGGWTQTYTRDAAGQVTAIAYAHNGVPKGDLAYTYDAAGRRLSQTGSLAGVTLPQARSGLGYDDANRLVTADGTALAYDHDGNLLDDGATDYSWDARGQLTATSGAGTSASYTYAATGERTGRTAGGTTTRFLNDGMNPAAELDGAGAVTAGLLSGGVDQWFARTAGGVADSVLTDALGSPVALGRADGSTAATLAYDPFGAPTATGDRRGADLSFTGRQDDGTGLLHLRDRYYSPAQQRFVSEDPIGLAGGVNLYAYVENSPTNLVDPTGHHPMVVGCLVGGALGGALDYAGQRLSGRKVDWGWGGVGGAAAAGCAGGALGGAFGGAGKAWPKIKPGSANGPTAGKPFPPSVRDAALKENPNTCVYCRMHTNKPQVDHSIARKNGGNATLDNAQTTCPHCNASKGARSHPVNPPPGYRGKWPPSWW</sequence>
<evidence type="ECO:0000256" key="6">
    <source>
        <dbReference type="SAM" id="MobiDB-lite"/>
    </source>
</evidence>
<feature type="chain" id="PRO_5046085483" description="alpha-amylase" evidence="7">
    <location>
        <begin position="29"/>
        <end position="2583"/>
    </location>
</feature>
<evidence type="ECO:0000313" key="9">
    <source>
        <dbReference type="EMBL" id="MFC5286625.1"/>
    </source>
</evidence>
<evidence type="ECO:0000313" key="10">
    <source>
        <dbReference type="Proteomes" id="UP001596157"/>
    </source>
</evidence>
<dbReference type="Gene3D" id="2.60.40.10">
    <property type="entry name" value="Immunoglobulins"/>
    <property type="match status" value="2"/>
</dbReference>
<feature type="compositionally biased region" description="Pro residues" evidence="6">
    <location>
        <begin position="1160"/>
        <end position="1170"/>
    </location>
</feature>
<evidence type="ECO:0000256" key="1">
    <source>
        <dbReference type="ARBA" id="ARBA00000548"/>
    </source>
</evidence>
<evidence type="ECO:0000259" key="8">
    <source>
        <dbReference type="SMART" id="SM00507"/>
    </source>
</evidence>
<keyword evidence="4" id="KW-0106">Calcium</keyword>
<feature type="region of interest" description="Disordered" evidence="6">
    <location>
        <begin position="1992"/>
        <end position="2024"/>
    </location>
</feature>
<evidence type="ECO:0000256" key="2">
    <source>
        <dbReference type="ARBA" id="ARBA00012595"/>
    </source>
</evidence>
<dbReference type="InterPro" id="IPR031325">
    <property type="entry name" value="RHS_repeat"/>
</dbReference>
<dbReference type="SMART" id="SM00507">
    <property type="entry name" value="HNHc"/>
    <property type="match status" value="1"/>
</dbReference>
<dbReference type="Pfam" id="PF01833">
    <property type="entry name" value="TIG"/>
    <property type="match status" value="1"/>
</dbReference>
<dbReference type="InterPro" id="IPR006530">
    <property type="entry name" value="YD"/>
</dbReference>
<dbReference type="Gene3D" id="2.180.10.10">
    <property type="entry name" value="RHS repeat-associated core"/>
    <property type="match status" value="3"/>
</dbReference>
<evidence type="ECO:0000256" key="5">
    <source>
        <dbReference type="ARBA" id="ARBA00030238"/>
    </source>
</evidence>
<accession>A0ABW0EM21</accession>
<dbReference type="InterPro" id="IPR014756">
    <property type="entry name" value="Ig_E-set"/>
</dbReference>
<dbReference type="InterPro" id="IPR003615">
    <property type="entry name" value="HNH_nuc"/>
</dbReference>
<dbReference type="Pfam" id="PF01844">
    <property type="entry name" value="HNH"/>
    <property type="match status" value="1"/>
</dbReference>
<dbReference type="Gene3D" id="2.60.120.380">
    <property type="match status" value="1"/>
</dbReference>
<evidence type="ECO:0000256" key="4">
    <source>
        <dbReference type="ARBA" id="ARBA00022837"/>
    </source>
</evidence>
<evidence type="ECO:0000256" key="3">
    <source>
        <dbReference type="ARBA" id="ARBA00022737"/>
    </source>
</evidence>
<dbReference type="Pfam" id="PF20148">
    <property type="entry name" value="DUF6531"/>
    <property type="match status" value="1"/>
</dbReference>
<dbReference type="InterPro" id="IPR050708">
    <property type="entry name" value="T6SS_VgrG/RHS"/>
</dbReference>
<reference evidence="10" key="1">
    <citation type="journal article" date="2019" name="Int. J. Syst. Evol. Microbiol.">
        <title>The Global Catalogue of Microorganisms (GCM) 10K type strain sequencing project: providing services to taxonomists for standard genome sequencing and annotation.</title>
        <authorList>
            <consortium name="The Broad Institute Genomics Platform"/>
            <consortium name="The Broad Institute Genome Sequencing Center for Infectious Disease"/>
            <person name="Wu L."/>
            <person name="Ma J."/>
        </authorList>
    </citation>
    <scope>NUCLEOTIDE SEQUENCE [LARGE SCALE GENOMIC DNA]</scope>
    <source>
        <strain evidence="10">CCUG 59778</strain>
    </source>
</reference>
<dbReference type="RefSeq" id="WP_378244732.1">
    <property type="nucleotide sequence ID" value="NZ_JBHSKF010000002.1"/>
</dbReference>
<comment type="caution">
    <text evidence="9">The sequence shown here is derived from an EMBL/GenBank/DDBJ whole genome shotgun (WGS) entry which is preliminary data.</text>
</comment>
<keyword evidence="3" id="KW-0677">Repeat</keyword>
<organism evidence="9 10">
    <name type="scientific">Actinokineospora guangxiensis</name>
    <dbReference type="NCBI Taxonomy" id="1490288"/>
    <lineage>
        <taxon>Bacteria</taxon>
        <taxon>Bacillati</taxon>
        <taxon>Actinomycetota</taxon>
        <taxon>Actinomycetes</taxon>
        <taxon>Pseudonocardiales</taxon>
        <taxon>Pseudonocardiaceae</taxon>
        <taxon>Actinokineospora</taxon>
    </lineage>
</organism>
<dbReference type="Proteomes" id="UP001596157">
    <property type="component" value="Unassembled WGS sequence"/>
</dbReference>
<dbReference type="InterPro" id="IPR002711">
    <property type="entry name" value="HNH"/>
</dbReference>
<evidence type="ECO:0000256" key="7">
    <source>
        <dbReference type="SAM" id="SignalP"/>
    </source>
</evidence>
<dbReference type="InterPro" id="IPR013783">
    <property type="entry name" value="Ig-like_fold"/>
</dbReference>
<dbReference type="PANTHER" id="PTHR32305">
    <property type="match status" value="1"/>
</dbReference>
<protein>
    <recommendedName>
        <fullName evidence="2">alpha-amylase</fullName>
        <ecNumber evidence="2">3.2.1.1</ecNumber>
    </recommendedName>
    <alternativeName>
        <fullName evidence="5">1,4-alpha-D-glucan glucanohydrolase</fullName>
    </alternativeName>
</protein>
<dbReference type="EMBL" id="JBHSKF010000002">
    <property type="protein sequence ID" value="MFC5286625.1"/>
    <property type="molecule type" value="Genomic_DNA"/>
</dbReference>
<feature type="domain" description="HNH nuclease" evidence="8">
    <location>
        <begin position="2509"/>
        <end position="2559"/>
    </location>
</feature>
<dbReference type="Gene3D" id="1.10.30.50">
    <property type="match status" value="1"/>
</dbReference>
<dbReference type="Pfam" id="PF05593">
    <property type="entry name" value="RHS_repeat"/>
    <property type="match status" value="8"/>
</dbReference>
<dbReference type="CDD" id="cd00085">
    <property type="entry name" value="HNHc"/>
    <property type="match status" value="1"/>
</dbReference>
<name>A0ABW0EM21_9PSEU</name>
<dbReference type="InterPro" id="IPR056823">
    <property type="entry name" value="TEN-like_YD-shell"/>
</dbReference>
<dbReference type="NCBIfam" id="TIGR01643">
    <property type="entry name" value="YD_repeat_2x"/>
    <property type="match status" value="7"/>
</dbReference>
<keyword evidence="10" id="KW-1185">Reference proteome</keyword>
<feature type="region of interest" description="Disordered" evidence="6">
    <location>
        <begin position="1152"/>
        <end position="1171"/>
    </location>
</feature>
<dbReference type="NCBIfam" id="TIGR03696">
    <property type="entry name" value="Rhs_assc_core"/>
    <property type="match status" value="1"/>
</dbReference>
<feature type="signal peptide" evidence="7">
    <location>
        <begin position="1"/>
        <end position="28"/>
    </location>
</feature>
<dbReference type="SUPFAM" id="SSF49452">
    <property type="entry name" value="Starch-binding domain-like"/>
    <property type="match status" value="1"/>
</dbReference>
<dbReference type="InterPro" id="IPR013784">
    <property type="entry name" value="Carb-bd-like_fold"/>
</dbReference>
<dbReference type="EC" id="3.2.1.1" evidence="2"/>
<dbReference type="Pfam" id="PF25023">
    <property type="entry name" value="TEN_YD-shell"/>
    <property type="match status" value="1"/>
</dbReference>
<dbReference type="PANTHER" id="PTHR32305:SF15">
    <property type="entry name" value="PROTEIN RHSA-RELATED"/>
    <property type="match status" value="1"/>
</dbReference>
<proteinExistence type="predicted"/>
<dbReference type="InterPro" id="IPR022385">
    <property type="entry name" value="Rhs_assc_core"/>
</dbReference>
<comment type="catalytic activity">
    <reaction evidence="1">
        <text>Endohydrolysis of (1-&gt;4)-alpha-D-glucosidic linkages in polysaccharides containing three or more (1-&gt;4)-alpha-linked D-glucose units.</text>
        <dbReference type="EC" id="3.2.1.1"/>
    </reaction>
</comment>
<dbReference type="InterPro" id="IPR002909">
    <property type="entry name" value="IPT_dom"/>
</dbReference>
<gene>
    <name evidence="9" type="ORF">ACFPM7_06145</name>
</gene>
<feature type="region of interest" description="Disordered" evidence="6">
    <location>
        <begin position="2558"/>
        <end position="2583"/>
    </location>
</feature>
<keyword evidence="7" id="KW-0732">Signal</keyword>
<dbReference type="InterPro" id="IPR045351">
    <property type="entry name" value="DUF6531"/>
</dbReference>